<dbReference type="EMBL" id="LRBS01000043">
    <property type="protein sequence ID" value="OII77256.1"/>
    <property type="molecule type" value="Genomic_DNA"/>
</dbReference>
<dbReference type="VEuPathDB" id="CryptoDB:cand_019660"/>
<dbReference type="OrthoDB" id="342606at2759"/>
<comment type="caution">
    <text evidence="2">The sequence shown here is derived from an EMBL/GenBank/DDBJ whole genome shotgun (WGS) entry which is preliminary data.</text>
</comment>
<feature type="region of interest" description="Disordered" evidence="1">
    <location>
        <begin position="219"/>
        <end position="252"/>
    </location>
</feature>
<evidence type="ECO:0000313" key="3">
    <source>
        <dbReference type="Proteomes" id="UP000186804"/>
    </source>
</evidence>
<evidence type="ECO:0000256" key="1">
    <source>
        <dbReference type="SAM" id="MobiDB-lite"/>
    </source>
</evidence>
<protein>
    <submittedName>
        <fullName evidence="2">Uncharacterized protein</fullName>
    </submittedName>
</protein>
<gene>
    <name evidence="2" type="ORF">cand_019660</name>
</gene>
<feature type="region of interest" description="Disordered" evidence="1">
    <location>
        <begin position="175"/>
        <end position="200"/>
    </location>
</feature>
<reference evidence="2 3" key="1">
    <citation type="submission" date="2016-10" db="EMBL/GenBank/DDBJ databases">
        <title>Reductive evolution of mitochondrial metabolism and differential evolution of invasion-related proteins in Cryptosporidium.</title>
        <authorList>
            <person name="Liu S."/>
            <person name="Roellig D.M."/>
            <person name="Guo Y."/>
            <person name="Li N."/>
            <person name="Frace M.A."/>
            <person name="Tang K."/>
            <person name="Zhang L."/>
            <person name="Feng Y."/>
            <person name="Xiao L."/>
        </authorList>
    </citation>
    <scope>NUCLEOTIDE SEQUENCE [LARGE SCALE GENOMIC DNA]</scope>
    <source>
        <strain evidence="2">30847</strain>
    </source>
</reference>
<dbReference type="AlphaFoldDB" id="A0A1J4MSV4"/>
<name>A0A1J4MSV4_9CRYT</name>
<feature type="compositionally biased region" description="Low complexity" evidence="1">
    <location>
        <begin position="228"/>
        <end position="246"/>
    </location>
</feature>
<dbReference type="Proteomes" id="UP000186804">
    <property type="component" value="Unassembled WGS sequence"/>
</dbReference>
<sequence>MSGNEGGSFSLFSPPLFLKKCIFLINVLYFVCFRLFLNVGSEIPDHMRSALQDYREKQRQRFLQQKSKNKTESVRTSCYQTLGTFRKNNTKEDSSNTKGQVYLERDKPVKLGNEDITELNNGNFQESQYKTKSESFRQIHSEHNLDNGKISRSPDEIYNEKLINDETNVVIDTIGHSPESRNSHLLSQQRDSHQNSSNSKKFGSGFFNSIKAWASSVISGHSPQTGARSRFSRSSRNSSRQQRSNNTMSDEELARRIQIEEFNAANMVPEQSQLIHVPTPHSFGLFHNEMASPRTFISSSSAVPMSIAPFQGSPYYNVDYSSHSSDNDIEEVEKAATTNNKGDANLTESLGSFTKQTNSILEDTESEEAQLKIAIQRSLVEK</sequence>
<accession>A0A1J4MSV4</accession>
<keyword evidence="3" id="KW-1185">Reference proteome</keyword>
<dbReference type="GeneID" id="92366150"/>
<evidence type="ECO:0000313" key="2">
    <source>
        <dbReference type="EMBL" id="OII77256.1"/>
    </source>
</evidence>
<organism evidence="2 3">
    <name type="scientific">Cryptosporidium andersoni</name>
    <dbReference type="NCBI Taxonomy" id="117008"/>
    <lineage>
        <taxon>Eukaryota</taxon>
        <taxon>Sar</taxon>
        <taxon>Alveolata</taxon>
        <taxon>Apicomplexa</taxon>
        <taxon>Conoidasida</taxon>
        <taxon>Coccidia</taxon>
        <taxon>Eucoccidiorida</taxon>
        <taxon>Eimeriorina</taxon>
        <taxon>Cryptosporidiidae</taxon>
        <taxon>Cryptosporidium</taxon>
    </lineage>
</organism>
<proteinExistence type="predicted"/>
<dbReference type="RefSeq" id="XP_067069102.1">
    <property type="nucleotide sequence ID" value="XM_067212196.1"/>
</dbReference>